<dbReference type="RefSeq" id="WP_231062615.1">
    <property type="nucleotide sequence ID" value="NZ_JAJNOR010000005.1"/>
</dbReference>
<evidence type="ECO:0000256" key="2">
    <source>
        <dbReference type="SAM" id="SignalP"/>
    </source>
</evidence>
<organism evidence="3 4">
    <name type="scientific">Lientehia hominis</name>
    <dbReference type="NCBI Taxonomy" id="2897778"/>
    <lineage>
        <taxon>Bacteria</taxon>
        <taxon>Bacillati</taxon>
        <taxon>Bacillota</taxon>
        <taxon>Clostridia</taxon>
        <taxon>Lachnospirales</taxon>
        <taxon>Lachnospiraceae</taxon>
        <taxon>Lientehia</taxon>
    </lineage>
</organism>
<dbReference type="EMBL" id="JAJNOR010000005">
    <property type="protein sequence ID" value="MCD2492729.1"/>
    <property type="molecule type" value="Genomic_DNA"/>
</dbReference>
<evidence type="ECO:0000313" key="3">
    <source>
        <dbReference type="EMBL" id="MCD2492729.1"/>
    </source>
</evidence>
<keyword evidence="4" id="KW-1185">Reference proteome</keyword>
<comment type="caution">
    <text evidence="3">The sequence shown here is derived from an EMBL/GenBank/DDBJ whole genome shotgun (WGS) entry which is preliminary data.</text>
</comment>
<sequence>MKKVLCVGIVLILCCSLFGCGDDNASFAPVSTAPSTSKSSNHQPSDEYSNKINTPVNEGYTDSSSESQQLYNDGVQVVSTKLVKDVGNSGVVVYLSELKNVSAATIHFDDVSIDLFDIDGNIISTDKLASISPATLNPGESAYICEGLLTEDVPNEQIGTPEIHYSVEKLTKYRECDMEFTPGELEYDSSWGTSMLGQLTNTGSSDYDKDVFVVIPVKNSKGEMVTVLRGSVDGLKAGETKGVDANDGLLLMGTIPEECTYSQIVCTHGDYR</sequence>
<evidence type="ECO:0000313" key="4">
    <source>
        <dbReference type="Proteomes" id="UP001299265"/>
    </source>
</evidence>
<feature type="compositionally biased region" description="Polar residues" evidence="1">
    <location>
        <begin position="32"/>
        <end position="43"/>
    </location>
</feature>
<accession>A0AAP2WA72</accession>
<gene>
    <name evidence="3" type="ORF">LQE92_08820</name>
</gene>
<feature type="compositionally biased region" description="Polar residues" evidence="1">
    <location>
        <begin position="50"/>
        <end position="66"/>
    </location>
</feature>
<dbReference type="AlphaFoldDB" id="A0AAP2WA72"/>
<evidence type="ECO:0000256" key="1">
    <source>
        <dbReference type="SAM" id="MobiDB-lite"/>
    </source>
</evidence>
<name>A0AAP2WA72_9FIRM</name>
<keyword evidence="2" id="KW-0732">Signal</keyword>
<protein>
    <submittedName>
        <fullName evidence="3">Uncharacterized protein</fullName>
    </submittedName>
</protein>
<reference evidence="3 4" key="1">
    <citation type="submission" date="2021-11" db="EMBL/GenBank/DDBJ databases">
        <title>Lacrimispora sp. nov. NSJ-141 isolated from human feces.</title>
        <authorList>
            <person name="Abdugheni R."/>
        </authorList>
    </citation>
    <scope>NUCLEOTIDE SEQUENCE [LARGE SCALE GENOMIC DNA]</scope>
    <source>
        <strain evidence="3 4">NSJ-141</strain>
    </source>
</reference>
<feature type="signal peptide" evidence="2">
    <location>
        <begin position="1"/>
        <end position="21"/>
    </location>
</feature>
<dbReference type="PROSITE" id="PS51257">
    <property type="entry name" value="PROKAR_LIPOPROTEIN"/>
    <property type="match status" value="1"/>
</dbReference>
<feature type="region of interest" description="Disordered" evidence="1">
    <location>
        <begin position="31"/>
        <end position="66"/>
    </location>
</feature>
<feature type="chain" id="PRO_5042842022" evidence="2">
    <location>
        <begin position="22"/>
        <end position="272"/>
    </location>
</feature>
<proteinExistence type="predicted"/>
<dbReference type="Proteomes" id="UP001299265">
    <property type="component" value="Unassembled WGS sequence"/>
</dbReference>